<dbReference type="InterPro" id="IPR051095">
    <property type="entry name" value="Dros_DevTransReg"/>
</dbReference>
<reference evidence="11" key="3">
    <citation type="submission" date="2020-05" db="UniProtKB">
        <authorList>
            <consortium name="EnsemblMetazoa"/>
        </authorList>
    </citation>
    <scope>IDENTIFICATION</scope>
    <source>
        <strain evidence="11">USDA</strain>
    </source>
</reference>
<evidence type="ECO:0000259" key="9">
    <source>
        <dbReference type="PROSITE" id="PS50097"/>
    </source>
</evidence>
<comment type="subcellular location">
    <subcellularLocation>
        <location evidence="1">Nucleus</location>
    </subcellularLocation>
</comment>
<keyword evidence="12" id="KW-1185">Reference proteome</keyword>
<evidence type="ECO:0000313" key="10">
    <source>
        <dbReference type="EMBL" id="EEB10627.1"/>
    </source>
</evidence>
<keyword evidence="6" id="KW-0804">Transcription</keyword>
<dbReference type="EMBL" id="DS235023">
    <property type="protein sequence ID" value="EEB10627.1"/>
    <property type="molecule type" value="Genomic_DNA"/>
</dbReference>
<dbReference type="GO" id="GO:0048813">
    <property type="term" value="P:dendrite morphogenesis"/>
    <property type="evidence" value="ECO:0007669"/>
    <property type="project" value="UniProtKB-ARBA"/>
</dbReference>
<keyword evidence="2" id="KW-0217">Developmental protein</keyword>
<dbReference type="GO" id="GO:0045476">
    <property type="term" value="P:nurse cell apoptotic process"/>
    <property type="evidence" value="ECO:0007669"/>
    <property type="project" value="UniProtKB-ARBA"/>
</dbReference>
<dbReference type="HOGENOM" id="CLU_004253_8_1_1"/>
<dbReference type="GO" id="GO:0016199">
    <property type="term" value="P:axon midline choice point recognition"/>
    <property type="evidence" value="ECO:0007669"/>
    <property type="project" value="UniProtKB-ARBA"/>
</dbReference>
<dbReference type="PROSITE" id="PS50097">
    <property type="entry name" value="BTB"/>
    <property type="match status" value="1"/>
</dbReference>
<evidence type="ECO:0000256" key="1">
    <source>
        <dbReference type="ARBA" id="ARBA00004123"/>
    </source>
</evidence>
<dbReference type="KEGG" id="phu:Phum_PHUM053430"/>
<dbReference type="InterPro" id="IPR011333">
    <property type="entry name" value="SKP1/BTB/POZ_sf"/>
</dbReference>
<dbReference type="eggNOG" id="ENOG502RQ52">
    <property type="taxonomic scope" value="Eukaryota"/>
</dbReference>
<gene>
    <name evidence="11" type="primary">8239066</name>
    <name evidence="10" type="ORF">Phum_PHUM053430</name>
</gene>
<reference evidence="10" key="2">
    <citation type="submission" date="2007-04" db="EMBL/GenBank/DDBJ databases">
        <title>The genome of the human body louse.</title>
        <authorList>
            <consortium name="The Human Body Louse Genome Consortium"/>
            <person name="Kirkness E."/>
            <person name="Walenz B."/>
            <person name="Hass B."/>
            <person name="Bruggner R."/>
            <person name="Strausberg R."/>
        </authorList>
    </citation>
    <scope>NUCLEOTIDE SEQUENCE</scope>
    <source>
        <strain evidence="10">USDA</strain>
    </source>
</reference>
<comment type="function">
    <text evidence="8">Putative transcription factor required for axon growth and guidance in the central and peripheral nervous systems. Repels CNS axons away from the midline by promoting the expression of the midline repellent sli and its receptor robo.</text>
</comment>
<dbReference type="InterPro" id="IPR000210">
    <property type="entry name" value="BTB/POZ_dom"/>
</dbReference>
<evidence type="ECO:0000256" key="4">
    <source>
        <dbReference type="ARBA" id="ARBA00022902"/>
    </source>
</evidence>
<keyword evidence="3" id="KW-0221">Differentiation</keyword>
<name>E0VB71_PEDHC</name>
<dbReference type="Pfam" id="PF00651">
    <property type="entry name" value="BTB"/>
    <property type="match status" value="1"/>
</dbReference>
<dbReference type="PANTHER" id="PTHR23110">
    <property type="entry name" value="BTB DOMAIN TRANSCRIPTION FACTOR"/>
    <property type="match status" value="1"/>
</dbReference>
<evidence type="ECO:0000256" key="7">
    <source>
        <dbReference type="ARBA" id="ARBA00023242"/>
    </source>
</evidence>
<evidence type="ECO:0000256" key="5">
    <source>
        <dbReference type="ARBA" id="ARBA00023015"/>
    </source>
</evidence>
<dbReference type="RefSeq" id="XP_002423365.1">
    <property type="nucleotide sequence ID" value="XM_002423320.1"/>
</dbReference>
<dbReference type="EnsemblMetazoa" id="PHUM053430-RA">
    <property type="protein sequence ID" value="PHUM053430-PA"/>
    <property type="gene ID" value="PHUM053430"/>
</dbReference>
<dbReference type="Gene3D" id="3.30.710.10">
    <property type="entry name" value="Potassium Channel Kv1.1, Chain A"/>
    <property type="match status" value="1"/>
</dbReference>
<evidence type="ECO:0000256" key="6">
    <source>
        <dbReference type="ARBA" id="ARBA00023163"/>
    </source>
</evidence>
<dbReference type="Proteomes" id="UP000009046">
    <property type="component" value="Unassembled WGS sequence"/>
</dbReference>
<dbReference type="CDD" id="cd18315">
    <property type="entry name" value="BTB_POZ_BAB-like"/>
    <property type="match status" value="1"/>
</dbReference>
<dbReference type="GeneID" id="8239066"/>
<proteinExistence type="predicted"/>
<evidence type="ECO:0000313" key="12">
    <source>
        <dbReference type="Proteomes" id="UP000009046"/>
    </source>
</evidence>
<dbReference type="GO" id="GO:0006357">
    <property type="term" value="P:regulation of transcription by RNA polymerase II"/>
    <property type="evidence" value="ECO:0007669"/>
    <property type="project" value="TreeGrafter"/>
</dbReference>
<dbReference type="EMBL" id="AAZO01000628">
    <property type="status" value="NOT_ANNOTATED_CDS"/>
    <property type="molecule type" value="Genomic_DNA"/>
</dbReference>
<dbReference type="GO" id="GO:0007464">
    <property type="term" value="P:R3/R4 cell fate commitment"/>
    <property type="evidence" value="ECO:0007669"/>
    <property type="project" value="UniProtKB-ARBA"/>
</dbReference>
<dbReference type="AlphaFoldDB" id="E0VB71"/>
<keyword evidence="4" id="KW-0524">Neurogenesis</keyword>
<keyword evidence="5" id="KW-0805">Transcription regulation</keyword>
<dbReference type="OrthoDB" id="10261408at2759"/>
<dbReference type="VEuPathDB" id="VectorBase:PHUM053430"/>
<dbReference type="GO" id="GO:0007526">
    <property type="term" value="P:larval somatic muscle development"/>
    <property type="evidence" value="ECO:0007669"/>
    <property type="project" value="UniProtKB-ARBA"/>
</dbReference>
<accession>E0VB71</accession>
<dbReference type="GO" id="GO:0008406">
    <property type="term" value="P:gonad development"/>
    <property type="evidence" value="ECO:0007669"/>
    <property type="project" value="UniProtKB-ARBA"/>
</dbReference>
<dbReference type="CTD" id="8239066"/>
<evidence type="ECO:0000256" key="2">
    <source>
        <dbReference type="ARBA" id="ARBA00022473"/>
    </source>
</evidence>
<dbReference type="SUPFAM" id="SSF54695">
    <property type="entry name" value="POZ domain"/>
    <property type="match status" value="1"/>
</dbReference>
<dbReference type="PANTHER" id="PTHR23110:SF111">
    <property type="entry name" value="LONGITUDINALS LACKING PROTEIN, ISOFORMS F_I_K_T"/>
    <property type="match status" value="1"/>
</dbReference>
<protein>
    <submittedName>
        <fullName evidence="10 11">Broad-complex core-protein, putative</fullName>
    </submittedName>
</protein>
<sequence>MSQFETLKEDEDFVDVTLSCYGQSIKAHKVVLSACSPYLKSIFKEHPCKHPVIILDNLSYKNLEAVIQFVYTGQVYVEQTDLPSFLKAAEALQIRGLSNLTNSTENFIEVIILCHIDFAI</sequence>
<dbReference type="GO" id="GO:0045467">
    <property type="term" value="P:R7 cell development"/>
    <property type="evidence" value="ECO:0007669"/>
    <property type="project" value="UniProtKB-ARBA"/>
</dbReference>
<reference evidence="10" key="1">
    <citation type="submission" date="2007-04" db="EMBL/GenBank/DDBJ databases">
        <title>Annotation of Pediculus humanus corporis strain USDA.</title>
        <authorList>
            <person name="Kirkness E."/>
            <person name="Hannick L."/>
            <person name="Hass B."/>
            <person name="Bruggner R."/>
            <person name="Lawson D."/>
            <person name="Bidwell S."/>
            <person name="Joardar V."/>
            <person name="Caler E."/>
            <person name="Walenz B."/>
            <person name="Inman J."/>
            <person name="Schobel S."/>
            <person name="Galinsky K."/>
            <person name="Amedeo P."/>
            <person name="Strausberg R."/>
        </authorList>
    </citation>
    <scope>NUCLEOTIDE SEQUENCE</scope>
    <source>
        <strain evidence="10">USDA</strain>
    </source>
</reference>
<evidence type="ECO:0000313" key="11">
    <source>
        <dbReference type="EnsemblMetazoa" id="PHUM053430-PA"/>
    </source>
</evidence>
<keyword evidence="7" id="KW-0539">Nucleus</keyword>
<dbReference type="GO" id="GO:0005634">
    <property type="term" value="C:nucleus"/>
    <property type="evidence" value="ECO:0007669"/>
    <property type="project" value="UniProtKB-SubCell"/>
</dbReference>
<dbReference type="SMART" id="SM00225">
    <property type="entry name" value="BTB"/>
    <property type="match status" value="1"/>
</dbReference>
<feature type="domain" description="BTB" evidence="9">
    <location>
        <begin position="14"/>
        <end position="79"/>
    </location>
</feature>
<dbReference type="OMA" id="CLKWSKP"/>
<organism>
    <name type="scientific">Pediculus humanus subsp. corporis</name>
    <name type="common">Body louse</name>
    <dbReference type="NCBI Taxonomy" id="121224"/>
    <lineage>
        <taxon>Eukaryota</taxon>
        <taxon>Metazoa</taxon>
        <taxon>Ecdysozoa</taxon>
        <taxon>Arthropoda</taxon>
        <taxon>Hexapoda</taxon>
        <taxon>Insecta</taxon>
        <taxon>Pterygota</taxon>
        <taxon>Neoptera</taxon>
        <taxon>Paraneoptera</taxon>
        <taxon>Psocodea</taxon>
        <taxon>Troctomorpha</taxon>
        <taxon>Phthiraptera</taxon>
        <taxon>Anoplura</taxon>
        <taxon>Pediculidae</taxon>
        <taxon>Pediculus</taxon>
    </lineage>
</organism>
<evidence type="ECO:0000256" key="3">
    <source>
        <dbReference type="ARBA" id="ARBA00022782"/>
    </source>
</evidence>
<dbReference type="GO" id="GO:0035167">
    <property type="term" value="P:larval lymph gland hemopoiesis"/>
    <property type="evidence" value="ECO:0007669"/>
    <property type="project" value="UniProtKB-ARBA"/>
</dbReference>
<dbReference type="InParanoid" id="E0VB71"/>
<evidence type="ECO:0000256" key="8">
    <source>
        <dbReference type="ARBA" id="ARBA00037382"/>
    </source>
</evidence>